<dbReference type="Proteomes" id="UP000553706">
    <property type="component" value="Unassembled WGS sequence"/>
</dbReference>
<evidence type="ECO:0000313" key="2">
    <source>
        <dbReference type="Proteomes" id="UP000553706"/>
    </source>
</evidence>
<evidence type="ECO:0000313" key="1">
    <source>
        <dbReference type="EMBL" id="MBB5372044.1"/>
    </source>
</evidence>
<comment type="caution">
    <text evidence="1">The sequence shown here is derived from an EMBL/GenBank/DDBJ whole genome shotgun (WGS) entry which is preliminary data.</text>
</comment>
<gene>
    <name evidence="1" type="ORF">HNP71_000268</name>
</gene>
<dbReference type="AlphaFoldDB" id="A0A840V971"/>
<name>A0A840V971_9PROT</name>
<sequence>MTTVKYRLYQPRLAPRRTKVQVPGWGGTKEPRQDGSHEQAWHCLPFVEGAQYGIEIFYPYDNEVRVSRRDGKFVFDGDFGPNPNTGVSWPPFRAFGEGFYTLQLLLDLKVPESMAVRTEPHPRFYLSATDDVPLAVPALLRTSWWPMINFVVFKAPPEGGMHIFRPGEPFMQFCIVPAEPDFVLEPMGEEEAAERELQSRRIHASRETLGRDTRWVSSTKTVFDGTYRRILGAARARDRAADD</sequence>
<proteinExistence type="predicted"/>
<dbReference type="RefSeq" id="WP_183265042.1">
    <property type="nucleotide sequence ID" value="NZ_JACHFJ010000001.1"/>
</dbReference>
<dbReference type="EMBL" id="JACHFJ010000001">
    <property type="protein sequence ID" value="MBB5372044.1"/>
    <property type="molecule type" value="Genomic_DNA"/>
</dbReference>
<organism evidence="1 2">
    <name type="scientific">Acidocella aromatica</name>
    <dbReference type="NCBI Taxonomy" id="1303579"/>
    <lineage>
        <taxon>Bacteria</taxon>
        <taxon>Pseudomonadati</taxon>
        <taxon>Pseudomonadota</taxon>
        <taxon>Alphaproteobacteria</taxon>
        <taxon>Acetobacterales</taxon>
        <taxon>Acidocellaceae</taxon>
        <taxon>Acidocella</taxon>
    </lineage>
</organism>
<keyword evidence="2" id="KW-1185">Reference proteome</keyword>
<reference evidence="1 2" key="1">
    <citation type="submission" date="2020-08" db="EMBL/GenBank/DDBJ databases">
        <title>Genomic Encyclopedia of Type Strains, Phase IV (KMG-IV): sequencing the most valuable type-strain genomes for metagenomic binning, comparative biology and taxonomic classification.</title>
        <authorList>
            <person name="Goeker M."/>
        </authorList>
    </citation>
    <scope>NUCLEOTIDE SEQUENCE [LARGE SCALE GENOMIC DNA]</scope>
    <source>
        <strain evidence="1 2">DSM 27026</strain>
    </source>
</reference>
<protein>
    <submittedName>
        <fullName evidence="1">Uncharacterized protein</fullName>
    </submittedName>
</protein>
<accession>A0A840V971</accession>